<evidence type="ECO:0000256" key="2">
    <source>
        <dbReference type="SAM" id="Phobius"/>
    </source>
</evidence>
<dbReference type="RefSeq" id="WP_058525810.1">
    <property type="nucleotide sequence ID" value="NZ_LNYA01000009.1"/>
</dbReference>
<proteinExistence type="predicted"/>
<dbReference type="EMBL" id="LNYA01000009">
    <property type="protein sequence ID" value="KTC99094.1"/>
    <property type="molecule type" value="Genomic_DNA"/>
</dbReference>
<keyword evidence="2" id="KW-0812">Transmembrane</keyword>
<keyword evidence="2" id="KW-1133">Transmembrane helix</keyword>
<dbReference type="PATRIC" id="fig|448.7.peg.659"/>
<dbReference type="OrthoDB" id="9913360at2"/>
<accession>A0A0W0TU93</accession>
<dbReference type="Proteomes" id="UP000054773">
    <property type="component" value="Unassembled WGS sequence"/>
</dbReference>
<keyword evidence="2" id="KW-0472">Membrane</keyword>
<organism evidence="3 4">
    <name type="scientific">Legionella erythra</name>
    <dbReference type="NCBI Taxonomy" id="448"/>
    <lineage>
        <taxon>Bacteria</taxon>
        <taxon>Pseudomonadati</taxon>
        <taxon>Pseudomonadota</taxon>
        <taxon>Gammaproteobacteria</taxon>
        <taxon>Legionellales</taxon>
        <taxon>Legionellaceae</taxon>
        <taxon>Legionella</taxon>
    </lineage>
</organism>
<protein>
    <submittedName>
        <fullName evidence="3">Uncharacterized protein</fullName>
    </submittedName>
</protein>
<keyword evidence="4" id="KW-1185">Reference proteome</keyword>
<feature type="transmembrane region" description="Helical" evidence="2">
    <location>
        <begin position="259"/>
        <end position="280"/>
    </location>
</feature>
<evidence type="ECO:0000256" key="1">
    <source>
        <dbReference type="SAM" id="MobiDB-lite"/>
    </source>
</evidence>
<name>A0A0W0TU93_LEGER</name>
<feature type="region of interest" description="Disordered" evidence="1">
    <location>
        <begin position="306"/>
        <end position="333"/>
    </location>
</feature>
<reference evidence="3 4" key="1">
    <citation type="submission" date="2015-11" db="EMBL/GenBank/DDBJ databases">
        <title>Genomic analysis of 38 Legionella species identifies large and diverse effector repertoires.</title>
        <authorList>
            <person name="Burstein D."/>
            <person name="Amaro F."/>
            <person name="Zusman T."/>
            <person name="Lifshitz Z."/>
            <person name="Cohen O."/>
            <person name="Gilbert J.A."/>
            <person name="Pupko T."/>
            <person name="Shuman H.A."/>
            <person name="Segal G."/>
        </authorList>
    </citation>
    <scope>NUCLEOTIDE SEQUENCE [LARGE SCALE GENOMIC DNA]</scope>
    <source>
        <strain evidence="3 4">SE-32A-C8</strain>
    </source>
</reference>
<dbReference type="STRING" id="448.Lery_0633"/>
<sequence length="333" mass="36386">MPDFKFFTRGNGSPFAAVAKKISKKGLSESIKKSEELVGKPLNIAYWTLNFLLPAGISLTQQMTNTILSIQSEAKMTGILLQAGVKASATFAPAGTLDVDIAVPPFSVPLNFTGSVAQFLNISDQQVDKATNDIIFFLLAYNAFHLLRKYTAHWAKEYDKKRDYPKLHAGLYAIEELLRVVGIPLLVYAGIAHLMYNKTPESTLFSAQDSKSFNEQKTAEPPLAFNFLGQGVSITANGLAIGGVSGHFNASMVRQDDKIAGDATILMVFASVILGLSLLLRLTRFGLDYGPSMNLRDCTRCADGKEEKEMDLAPPPKPTDAPQPLSRRWIGHD</sequence>
<dbReference type="AlphaFoldDB" id="A0A0W0TU93"/>
<evidence type="ECO:0000313" key="4">
    <source>
        <dbReference type="Proteomes" id="UP000054773"/>
    </source>
</evidence>
<gene>
    <name evidence="3" type="ORF">Lery_0633</name>
</gene>
<comment type="caution">
    <text evidence="3">The sequence shown here is derived from an EMBL/GenBank/DDBJ whole genome shotgun (WGS) entry which is preliminary data.</text>
</comment>
<evidence type="ECO:0000313" key="3">
    <source>
        <dbReference type="EMBL" id="KTC99094.1"/>
    </source>
</evidence>
<feature type="transmembrane region" description="Helical" evidence="2">
    <location>
        <begin position="177"/>
        <end position="196"/>
    </location>
</feature>